<evidence type="ECO:0000256" key="3">
    <source>
        <dbReference type="ARBA" id="ARBA00022741"/>
    </source>
</evidence>
<evidence type="ECO:0000259" key="8">
    <source>
        <dbReference type="Pfam" id="PF07005"/>
    </source>
</evidence>
<reference evidence="10 11" key="1">
    <citation type="submission" date="2018-03" db="EMBL/GenBank/DDBJ databases">
        <title>Genomic Encyclopedia of Archaeal and Bacterial Type Strains, Phase II (KMG-II): from individual species to whole genera.</title>
        <authorList>
            <person name="Goeker M."/>
        </authorList>
    </citation>
    <scope>NUCLEOTIDE SEQUENCE [LARGE SCALE GENOMIC DNA]</scope>
    <source>
        <strain evidence="10 11">DSM 45312</strain>
    </source>
</reference>
<dbReference type="AlphaFoldDB" id="A0A2P8CJ85"/>
<evidence type="ECO:0000256" key="7">
    <source>
        <dbReference type="SAM" id="MobiDB-lite"/>
    </source>
</evidence>
<keyword evidence="11" id="KW-1185">Reference proteome</keyword>
<dbReference type="SUPFAM" id="SSF142764">
    <property type="entry name" value="YgbK-like"/>
    <property type="match status" value="3"/>
</dbReference>
<dbReference type="GO" id="GO:0005524">
    <property type="term" value="F:ATP binding"/>
    <property type="evidence" value="ECO:0007669"/>
    <property type="project" value="UniProtKB-KW"/>
</dbReference>
<evidence type="ECO:0000256" key="4">
    <source>
        <dbReference type="ARBA" id="ARBA00022777"/>
    </source>
</evidence>
<feature type="domain" description="Four-carbon acid sugar kinase nucleotide binding" evidence="9">
    <location>
        <begin position="437"/>
        <end position="519"/>
    </location>
</feature>
<dbReference type="RefSeq" id="WP_245929249.1">
    <property type="nucleotide sequence ID" value="NZ_PYGA01000038.1"/>
</dbReference>
<evidence type="ECO:0000256" key="5">
    <source>
        <dbReference type="ARBA" id="ARBA00022840"/>
    </source>
</evidence>
<evidence type="ECO:0000256" key="6">
    <source>
        <dbReference type="ARBA" id="ARBA00023277"/>
    </source>
</evidence>
<dbReference type="Pfam" id="PF07005">
    <property type="entry name" value="SBD_N"/>
    <property type="match status" value="1"/>
</dbReference>
<dbReference type="Pfam" id="PF17042">
    <property type="entry name" value="NBD_C"/>
    <property type="match status" value="2"/>
</dbReference>
<evidence type="ECO:0000259" key="9">
    <source>
        <dbReference type="Pfam" id="PF17042"/>
    </source>
</evidence>
<dbReference type="Gene3D" id="3.40.50.10840">
    <property type="entry name" value="Putative sugar-binding, N-terminal domain"/>
    <property type="match status" value="2"/>
</dbReference>
<evidence type="ECO:0000256" key="1">
    <source>
        <dbReference type="ARBA" id="ARBA00005715"/>
    </source>
</evidence>
<evidence type="ECO:0000313" key="11">
    <source>
        <dbReference type="Proteomes" id="UP000240542"/>
    </source>
</evidence>
<dbReference type="GO" id="GO:0016301">
    <property type="term" value="F:kinase activity"/>
    <property type="evidence" value="ECO:0007669"/>
    <property type="project" value="UniProtKB-KW"/>
</dbReference>
<dbReference type="InterPro" id="IPR037051">
    <property type="entry name" value="4-carb_acid_sugar_kinase_N_sf"/>
</dbReference>
<organism evidence="10 11">
    <name type="scientific">Murinocardiopsis flavida</name>
    <dbReference type="NCBI Taxonomy" id="645275"/>
    <lineage>
        <taxon>Bacteria</taxon>
        <taxon>Bacillati</taxon>
        <taxon>Actinomycetota</taxon>
        <taxon>Actinomycetes</taxon>
        <taxon>Streptosporangiales</taxon>
        <taxon>Nocardiopsidaceae</taxon>
        <taxon>Murinocardiopsis</taxon>
    </lineage>
</organism>
<keyword evidence="5" id="KW-0067">ATP-binding</keyword>
<name>A0A2P8CJ85_9ACTN</name>
<keyword evidence="4" id="KW-0418">Kinase</keyword>
<evidence type="ECO:0000256" key="2">
    <source>
        <dbReference type="ARBA" id="ARBA00022679"/>
    </source>
</evidence>
<comment type="similarity">
    <text evidence="1">Belongs to the four-carbon acid sugar kinase family.</text>
</comment>
<dbReference type="Proteomes" id="UP000240542">
    <property type="component" value="Unassembled WGS sequence"/>
</dbReference>
<evidence type="ECO:0000313" key="10">
    <source>
        <dbReference type="EMBL" id="PSK85025.1"/>
    </source>
</evidence>
<accession>A0A2P8CJ85</accession>
<comment type="caution">
    <text evidence="10">The sequence shown here is derived from an EMBL/GenBank/DDBJ whole genome shotgun (WGS) entry which is preliminary data.</text>
</comment>
<feature type="region of interest" description="Disordered" evidence="7">
    <location>
        <begin position="380"/>
        <end position="435"/>
    </location>
</feature>
<gene>
    <name evidence="10" type="ORF">CLV63_13824</name>
</gene>
<dbReference type="InterPro" id="IPR010737">
    <property type="entry name" value="4-carb_acid_sugar_kinase_N"/>
</dbReference>
<keyword evidence="3" id="KW-0547">Nucleotide-binding</keyword>
<dbReference type="Gene3D" id="3.40.980.20">
    <property type="entry name" value="Four-carbon acid sugar kinase, nucleotide binding domain"/>
    <property type="match status" value="1"/>
</dbReference>
<dbReference type="EMBL" id="PYGA01000038">
    <property type="protein sequence ID" value="PSK85025.1"/>
    <property type="molecule type" value="Genomic_DNA"/>
</dbReference>
<feature type="compositionally biased region" description="Low complexity" evidence="7">
    <location>
        <begin position="385"/>
        <end position="397"/>
    </location>
</feature>
<feature type="compositionally biased region" description="Polar residues" evidence="7">
    <location>
        <begin position="198"/>
        <end position="211"/>
    </location>
</feature>
<keyword evidence="6" id="KW-0119">Carbohydrate metabolism</keyword>
<protein>
    <submittedName>
        <fullName evidence="10">Putative nucleotide-binding sugar-metabolising enzyme</fullName>
    </submittedName>
</protein>
<keyword evidence="2" id="KW-0808">Transferase</keyword>
<dbReference type="InterPro" id="IPR031475">
    <property type="entry name" value="NBD_C"/>
</dbReference>
<feature type="compositionally biased region" description="Low complexity" evidence="7">
    <location>
        <begin position="420"/>
        <end position="430"/>
    </location>
</feature>
<sequence length="527" mass="52766">MTQLGCIADDFTGATDLAAALTGAGYRTLVAIGTPPDAAPDADAVVVALKTRTAPVADAVRESVDAVRRLRALGVSRYYLKYCSTFDSTPEGNIGPVADALLAELRTPLGVVVPSSPANGRRVFQAHLFVHDTPLGESPMRHHPLTPMTDSSVVRLLRPQTASEVHHIPLETVREPAALAAALAALHCTAEAAPHGESGTSPHSDSGTSPHSAAGTAPHADADTAPHSAAGTAPFGDTNTSAHAAAGTAQRSAAPALAVIDAIDAGDLDRIAAAVPEGTLLTGGAGLAAALRPPEAPVPAAPVALPQGRRLVIAGSASAATREQVALAAGEMPSVQVDRAALAADLLGEAARLVGFAITSWESSDQPVLVYATAHLDDLEPPPAAAAHPESTTPASADAPAHPDRTGTASADTPAHPDRTAPAPAPADTPAHPDRTGTAARIEECLARVAAAAVGAGARRLVVAGGETSGAVTSALGVQRLDIGPAIAPGVVWAGAETADGTPIALALKSGNFGGPHMFIDAWKAIS</sequence>
<proteinExistence type="inferred from homology"/>
<dbReference type="InterPro" id="IPR042213">
    <property type="entry name" value="NBD_C_sf"/>
</dbReference>
<feature type="region of interest" description="Disordered" evidence="7">
    <location>
        <begin position="193"/>
        <end position="247"/>
    </location>
</feature>
<feature type="domain" description="Four-carbon acid sugar kinase nucleotide binding" evidence="9">
    <location>
        <begin position="311"/>
        <end position="380"/>
    </location>
</feature>
<feature type="domain" description="Four-carbon acid sugar kinase N-terminal" evidence="8">
    <location>
        <begin position="4"/>
        <end position="187"/>
    </location>
</feature>